<dbReference type="InterPro" id="IPR009057">
    <property type="entry name" value="Homeodomain-like_sf"/>
</dbReference>
<accession>A0ABM7UEH3</accession>
<evidence type="ECO:0000256" key="2">
    <source>
        <dbReference type="SAM" id="MobiDB-lite"/>
    </source>
</evidence>
<feature type="region of interest" description="Disordered" evidence="2">
    <location>
        <begin position="1"/>
        <end position="29"/>
    </location>
</feature>
<feature type="compositionally biased region" description="Low complexity" evidence="2">
    <location>
        <begin position="9"/>
        <end position="22"/>
    </location>
</feature>
<dbReference type="PANTHER" id="PTHR30055:SF231">
    <property type="entry name" value="TRANSCRIPTIONAL REGULATORY PROTEIN (PROBABLY DEOR-FAMILY)-RELATED"/>
    <property type="match status" value="1"/>
</dbReference>
<evidence type="ECO:0000313" key="4">
    <source>
        <dbReference type="Proteomes" id="UP000824496"/>
    </source>
</evidence>
<proteinExistence type="predicted"/>
<dbReference type="InterPro" id="IPR050109">
    <property type="entry name" value="HTH-type_TetR-like_transc_reg"/>
</dbReference>
<organism evidence="3 4">
    <name type="scientific">Actinomyces capricornis</name>
    <dbReference type="NCBI Taxonomy" id="2755559"/>
    <lineage>
        <taxon>Bacteria</taxon>
        <taxon>Bacillati</taxon>
        <taxon>Actinomycetota</taxon>
        <taxon>Actinomycetes</taxon>
        <taxon>Actinomycetales</taxon>
        <taxon>Actinomycetaceae</taxon>
        <taxon>Actinomyces</taxon>
    </lineage>
</organism>
<protein>
    <submittedName>
        <fullName evidence="3">TetR family transcriptional regulator</fullName>
    </submittedName>
</protein>
<evidence type="ECO:0000313" key="3">
    <source>
        <dbReference type="EMBL" id="BDA65569.1"/>
    </source>
</evidence>
<sequence>MSENRSGEDASSASSRGGADTSITSRGSDRRQGIIEAAAAIIREAGPGAVSHRSVAKRAECSLSATTYYFSGLDDLLHQAGLLNIGLWASRAERVADHVESLTALPPLPERVGFLLQATLPAHGPYMGHYLQLIAAGTSAPVEQAYREGRQRLNAAVSRVLRHLGSPLEPEMVIAVVDGAAVTALSEGRDVRITATGYLTLLVSTTSGADGAPGRHAPVEPLLPSVVPPARPARPLSGRGAAGA</sequence>
<feature type="region of interest" description="Disordered" evidence="2">
    <location>
        <begin position="209"/>
        <end position="244"/>
    </location>
</feature>
<dbReference type="SUPFAM" id="SSF46689">
    <property type="entry name" value="Homeodomain-like"/>
    <property type="match status" value="1"/>
</dbReference>
<gene>
    <name evidence="3" type="ORF">MANAM107_24030</name>
</gene>
<dbReference type="EMBL" id="AP025017">
    <property type="protein sequence ID" value="BDA65569.1"/>
    <property type="molecule type" value="Genomic_DNA"/>
</dbReference>
<dbReference type="RefSeq" id="WP_223908999.1">
    <property type="nucleotide sequence ID" value="NZ_AP025017.1"/>
</dbReference>
<name>A0ABM7UEH3_9ACTO</name>
<keyword evidence="1" id="KW-0238">DNA-binding</keyword>
<reference evidence="3 4" key="1">
    <citation type="submission" date="2021-08" db="EMBL/GenBank/DDBJ databases">
        <title>Whole genome sequence of novel Actinomyces species strain MAS-1.</title>
        <authorList>
            <person name="Saito M."/>
            <person name="Kuwahara N."/>
            <person name="Takizawa T."/>
            <person name="Gotouda H."/>
            <person name="Ochiai T."/>
        </authorList>
    </citation>
    <scope>NUCLEOTIDE SEQUENCE [LARGE SCALE GENOMIC DNA]</scope>
    <source>
        <strain evidence="3 4">MAS-1</strain>
    </source>
</reference>
<dbReference type="PANTHER" id="PTHR30055">
    <property type="entry name" value="HTH-TYPE TRANSCRIPTIONAL REGULATOR RUTR"/>
    <property type="match status" value="1"/>
</dbReference>
<dbReference type="Proteomes" id="UP000824496">
    <property type="component" value="Chromosome"/>
</dbReference>
<dbReference type="Gene3D" id="1.10.357.10">
    <property type="entry name" value="Tetracycline Repressor, domain 2"/>
    <property type="match status" value="1"/>
</dbReference>
<evidence type="ECO:0000256" key="1">
    <source>
        <dbReference type="ARBA" id="ARBA00023125"/>
    </source>
</evidence>
<keyword evidence="4" id="KW-1185">Reference proteome</keyword>